<dbReference type="GO" id="GO:0003677">
    <property type="term" value="F:DNA binding"/>
    <property type="evidence" value="ECO:0007669"/>
    <property type="project" value="UniProtKB-UniRule"/>
</dbReference>
<comment type="subunit">
    <text evidence="12">Homodimer.</text>
</comment>
<gene>
    <name evidence="12 16" type="primary">lexA</name>
    <name evidence="16" type="ORF">ENF32_06255</name>
</gene>
<dbReference type="Gene3D" id="1.10.10.10">
    <property type="entry name" value="Winged helix-like DNA-binding domain superfamily/Winged helix DNA-binding domain"/>
    <property type="match status" value="1"/>
</dbReference>
<evidence type="ECO:0000256" key="1">
    <source>
        <dbReference type="ARBA" id="ARBA00007484"/>
    </source>
</evidence>
<dbReference type="EMBL" id="DQWS01000233">
    <property type="protein sequence ID" value="HDD53648.1"/>
    <property type="molecule type" value="Genomic_DNA"/>
</dbReference>
<dbReference type="GO" id="GO:0004252">
    <property type="term" value="F:serine-type endopeptidase activity"/>
    <property type="evidence" value="ECO:0007669"/>
    <property type="project" value="UniProtKB-UniRule"/>
</dbReference>
<keyword evidence="3 12" id="KW-0235">DNA replication</keyword>
<keyword evidence="11 12" id="KW-0742">SOS response</keyword>
<reference evidence="16" key="1">
    <citation type="journal article" date="2020" name="mSystems">
        <title>Genome- and Community-Level Interaction Insights into Carbon Utilization and Element Cycling Functions of Hydrothermarchaeota in Hydrothermal Sediment.</title>
        <authorList>
            <person name="Zhou Z."/>
            <person name="Liu Y."/>
            <person name="Xu W."/>
            <person name="Pan J."/>
            <person name="Luo Z.H."/>
            <person name="Li M."/>
        </authorList>
    </citation>
    <scope>NUCLEOTIDE SEQUENCE [LARGE SCALE GENOMIC DNA]</scope>
    <source>
        <strain evidence="16">HyVt-115</strain>
    </source>
</reference>
<keyword evidence="6 12" id="KW-0068">Autocatalytic cleavage</keyword>
<dbReference type="Pfam" id="PF00717">
    <property type="entry name" value="Peptidase_S24"/>
    <property type="match status" value="1"/>
</dbReference>
<keyword evidence="8 12" id="KW-0238">DNA-binding</keyword>
<dbReference type="InterPro" id="IPR006197">
    <property type="entry name" value="Peptidase_S24_LexA"/>
</dbReference>
<keyword evidence="10 12" id="KW-0234">DNA repair</keyword>
<dbReference type="GO" id="GO:0045892">
    <property type="term" value="P:negative regulation of DNA-templated transcription"/>
    <property type="evidence" value="ECO:0007669"/>
    <property type="project" value="UniProtKB-UniRule"/>
</dbReference>
<dbReference type="InterPro" id="IPR006200">
    <property type="entry name" value="LexA"/>
</dbReference>
<evidence type="ECO:0000259" key="14">
    <source>
        <dbReference type="Pfam" id="PF00717"/>
    </source>
</evidence>
<comment type="similarity">
    <text evidence="1 12 13">Belongs to the peptidase S24 family.</text>
</comment>
<feature type="domain" description="Peptidase S24/S26A/S26B/S26C" evidence="14">
    <location>
        <begin position="79"/>
        <end position="193"/>
    </location>
</feature>
<dbReference type="InterPro" id="IPR036388">
    <property type="entry name" value="WH-like_DNA-bd_sf"/>
</dbReference>
<keyword evidence="2 12" id="KW-0678">Repressor</keyword>
<evidence type="ECO:0000256" key="7">
    <source>
        <dbReference type="ARBA" id="ARBA00023015"/>
    </source>
</evidence>
<feature type="active site" description="For autocatalytic cleavage activity" evidence="12">
    <location>
        <position position="120"/>
    </location>
</feature>
<comment type="caution">
    <text evidence="16">The sequence shown here is derived from an EMBL/GenBank/DDBJ whole genome shotgun (WGS) entry which is preliminary data.</text>
</comment>
<evidence type="ECO:0000256" key="5">
    <source>
        <dbReference type="ARBA" id="ARBA00022801"/>
    </source>
</evidence>
<feature type="site" description="Cleavage; by autolysis" evidence="12">
    <location>
        <begin position="86"/>
        <end position="87"/>
    </location>
</feature>
<evidence type="ECO:0000256" key="6">
    <source>
        <dbReference type="ARBA" id="ARBA00022813"/>
    </source>
</evidence>
<dbReference type="GO" id="GO:0009432">
    <property type="term" value="P:SOS response"/>
    <property type="evidence" value="ECO:0007669"/>
    <property type="project" value="UniProtKB-UniRule"/>
</dbReference>
<dbReference type="SUPFAM" id="SSF46785">
    <property type="entry name" value="Winged helix' DNA-binding domain"/>
    <property type="match status" value="1"/>
</dbReference>
<keyword evidence="7 12" id="KW-0805">Transcription regulation</keyword>
<dbReference type="InterPro" id="IPR050077">
    <property type="entry name" value="LexA_repressor"/>
</dbReference>
<dbReference type="InterPro" id="IPR036390">
    <property type="entry name" value="WH_DNA-bd_sf"/>
</dbReference>
<name>A0A7C0U719_9BACT</name>
<dbReference type="GO" id="GO:0006260">
    <property type="term" value="P:DNA replication"/>
    <property type="evidence" value="ECO:0007669"/>
    <property type="project" value="UniProtKB-UniRule"/>
</dbReference>
<evidence type="ECO:0000256" key="12">
    <source>
        <dbReference type="HAMAP-Rule" id="MF_00015"/>
    </source>
</evidence>
<dbReference type="InterPro" id="IPR039418">
    <property type="entry name" value="LexA-like"/>
</dbReference>
<dbReference type="HAMAP" id="MF_00015">
    <property type="entry name" value="LexA"/>
    <property type="match status" value="1"/>
</dbReference>
<dbReference type="Proteomes" id="UP000885690">
    <property type="component" value="Unassembled WGS sequence"/>
</dbReference>
<dbReference type="NCBIfam" id="TIGR00498">
    <property type="entry name" value="lexA"/>
    <property type="match status" value="1"/>
</dbReference>
<dbReference type="PRINTS" id="PR00726">
    <property type="entry name" value="LEXASERPTASE"/>
</dbReference>
<dbReference type="InterPro" id="IPR006199">
    <property type="entry name" value="LexA_DNA-bd_dom"/>
</dbReference>
<evidence type="ECO:0000256" key="3">
    <source>
        <dbReference type="ARBA" id="ARBA00022705"/>
    </source>
</evidence>
<dbReference type="SUPFAM" id="SSF51306">
    <property type="entry name" value="LexA/Signal peptidase"/>
    <property type="match status" value="1"/>
</dbReference>
<proteinExistence type="inferred from homology"/>
<dbReference type="EC" id="3.4.21.88" evidence="12"/>
<comment type="caution">
    <text evidence="12">Lacks conserved residue(s) required for the propagation of feature annotation.</text>
</comment>
<dbReference type="Pfam" id="PF01726">
    <property type="entry name" value="LexA_DNA_bind"/>
    <property type="match status" value="1"/>
</dbReference>
<keyword evidence="5 12" id="KW-0378">Hydrolase</keyword>
<keyword evidence="4 12" id="KW-0227">DNA damage</keyword>
<organism evidence="16">
    <name type="scientific">Thermosulfidibacter takaii</name>
    <dbReference type="NCBI Taxonomy" id="412593"/>
    <lineage>
        <taxon>Bacteria</taxon>
        <taxon>Pseudomonadati</taxon>
        <taxon>Thermosulfidibacterota</taxon>
        <taxon>Thermosulfidibacteria</taxon>
        <taxon>Thermosulfidibacterales</taxon>
        <taxon>Thermosulfidibacteraceae</taxon>
    </lineage>
</organism>
<comment type="function">
    <text evidence="12">Represses a number of genes involved in the response to DNA damage (SOS response), including recA and lexA. In the presence of single-stranded DNA, RecA interacts with LexA causing an autocatalytic cleavage which disrupts the DNA-binding part of LexA, leading to derepression of the SOS regulon and eventually DNA repair.</text>
</comment>
<feature type="domain" description="LexA repressor DNA-binding" evidence="15">
    <location>
        <begin position="1"/>
        <end position="64"/>
    </location>
</feature>
<dbReference type="Gene3D" id="2.10.109.10">
    <property type="entry name" value="Umud Fragment, subunit A"/>
    <property type="match status" value="1"/>
</dbReference>
<evidence type="ECO:0000256" key="9">
    <source>
        <dbReference type="ARBA" id="ARBA00023163"/>
    </source>
</evidence>
<keyword evidence="9 12" id="KW-0804">Transcription</keyword>
<dbReference type="PANTHER" id="PTHR33516">
    <property type="entry name" value="LEXA REPRESSOR"/>
    <property type="match status" value="1"/>
</dbReference>
<sequence>MEPLTPKQKRILDFIKDYIARYGYPPSIPEMAQTFGCALSTIHGHLENLEKKGYLRLPGNRARGLVLLEAEDADTIAVPLVGYVAAGAPVEIFEHPFKSITLSKELVPEGSVAFKVSGTSMIEEGIFDDDILVVQRREDIKKGELAVVEVEDEGVTVKRLEMEGDMVRLVPSNLNLQPRVYPREKVKIIGVIVLLLRSYRRKV</sequence>
<evidence type="ECO:0000256" key="13">
    <source>
        <dbReference type="RuleBase" id="RU003991"/>
    </source>
</evidence>
<dbReference type="GO" id="GO:0006281">
    <property type="term" value="P:DNA repair"/>
    <property type="evidence" value="ECO:0007669"/>
    <property type="project" value="UniProtKB-UniRule"/>
</dbReference>
<comment type="catalytic activity">
    <reaction evidence="12">
        <text>Hydrolysis of Ala-|-Gly bond in repressor LexA.</text>
        <dbReference type="EC" id="3.4.21.88"/>
    </reaction>
</comment>
<dbReference type="PANTHER" id="PTHR33516:SF2">
    <property type="entry name" value="LEXA REPRESSOR-RELATED"/>
    <property type="match status" value="1"/>
</dbReference>
<evidence type="ECO:0000256" key="8">
    <source>
        <dbReference type="ARBA" id="ARBA00023125"/>
    </source>
</evidence>
<dbReference type="AlphaFoldDB" id="A0A7C0U719"/>
<evidence type="ECO:0000259" key="15">
    <source>
        <dbReference type="Pfam" id="PF01726"/>
    </source>
</evidence>
<dbReference type="CDD" id="cd06529">
    <property type="entry name" value="S24_LexA-like"/>
    <property type="match status" value="1"/>
</dbReference>
<dbReference type="InterPro" id="IPR015927">
    <property type="entry name" value="Peptidase_S24_S26A/B/C"/>
</dbReference>
<evidence type="ECO:0000256" key="10">
    <source>
        <dbReference type="ARBA" id="ARBA00023204"/>
    </source>
</evidence>
<evidence type="ECO:0000256" key="11">
    <source>
        <dbReference type="ARBA" id="ARBA00023236"/>
    </source>
</evidence>
<dbReference type="GO" id="GO:0006508">
    <property type="term" value="P:proteolysis"/>
    <property type="evidence" value="ECO:0007669"/>
    <property type="project" value="InterPro"/>
</dbReference>
<evidence type="ECO:0000256" key="4">
    <source>
        <dbReference type="ARBA" id="ARBA00022763"/>
    </source>
</evidence>
<feature type="active site" description="For autocatalytic cleavage activity" evidence="12">
    <location>
        <position position="158"/>
    </location>
</feature>
<accession>A0A7C0U719</accession>
<evidence type="ECO:0000313" key="16">
    <source>
        <dbReference type="EMBL" id="HDD53648.1"/>
    </source>
</evidence>
<evidence type="ECO:0000256" key="2">
    <source>
        <dbReference type="ARBA" id="ARBA00022491"/>
    </source>
</evidence>
<protein>
    <recommendedName>
        <fullName evidence="12">LexA repressor</fullName>
        <ecNumber evidence="12">3.4.21.88</ecNumber>
    </recommendedName>
</protein>
<dbReference type="InterPro" id="IPR036286">
    <property type="entry name" value="LexA/Signal_pep-like_sf"/>
</dbReference>